<proteinExistence type="inferred from homology"/>
<dbReference type="Proteomes" id="UP001448498">
    <property type="component" value="Chromosome 1"/>
</dbReference>
<reference evidence="13 15" key="2">
    <citation type="submission" date="2022-10" db="EMBL/GenBank/DDBJ databases">
        <title>Genomic of Burkholderia cepacia PN-1.</title>
        <authorList>
            <person name="Yang Y."/>
            <person name="Guan H."/>
            <person name="Huang J."/>
        </authorList>
    </citation>
    <scope>NUCLEOTIDE SEQUENCE [LARGE SCALE GENOMIC DNA]</scope>
    <source>
        <strain evidence="13 15">PN-1</strain>
    </source>
</reference>
<dbReference type="EMBL" id="CABVPX010000016">
    <property type="protein sequence ID" value="VWB84564.1"/>
    <property type="molecule type" value="Genomic_DNA"/>
</dbReference>
<dbReference type="GO" id="GO:0043190">
    <property type="term" value="C:ATP-binding cassette (ABC) transporter complex"/>
    <property type="evidence" value="ECO:0007669"/>
    <property type="project" value="InterPro"/>
</dbReference>
<name>A0A9Q9US74_9BURK</name>
<evidence type="ECO:0000313" key="13">
    <source>
        <dbReference type="EMBL" id="XAE48747.1"/>
    </source>
</evidence>
<evidence type="ECO:0000256" key="5">
    <source>
        <dbReference type="ARBA" id="ARBA00022597"/>
    </source>
</evidence>
<dbReference type="GO" id="GO:0015920">
    <property type="term" value="P:lipopolysaccharide transport"/>
    <property type="evidence" value="ECO:0007669"/>
    <property type="project" value="TreeGrafter"/>
</dbReference>
<feature type="transmembrane region" description="Helical" evidence="10">
    <location>
        <begin position="148"/>
        <end position="170"/>
    </location>
</feature>
<dbReference type="AlphaFoldDB" id="A0A9Q9US74"/>
<keyword evidence="7 10" id="KW-1133">Transmembrane helix</keyword>
<feature type="transmembrane region" description="Helical" evidence="10">
    <location>
        <begin position="238"/>
        <end position="256"/>
    </location>
</feature>
<evidence type="ECO:0000256" key="3">
    <source>
        <dbReference type="ARBA" id="ARBA00022448"/>
    </source>
</evidence>
<keyword evidence="6 10" id="KW-0812">Transmembrane</keyword>
<organism evidence="12 14">
    <name type="scientific">Burkholderia arboris</name>
    <dbReference type="NCBI Taxonomy" id="488730"/>
    <lineage>
        <taxon>Bacteria</taxon>
        <taxon>Pseudomonadati</taxon>
        <taxon>Pseudomonadota</taxon>
        <taxon>Betaproteobacteria</taxon>
        <taxon>Burkholderiales</taxon>
        <taxon>Burkholderiaceae</taxon>
        <taxon>Burkholderia</taxon>
        <taxon>Burkholderia cepacia complex</taxon>
    </lineage>
</organism>
<protein>
    <submittedName>
        <fullName evidence="13">ABC transporter permease</fullName>
    </submittedName>
    <submittedName>
        <fullName evidence="12">CtrC protein</fullName>
    </submittedName>
</protein>
<evidence type="ECO:0000256" key="2">
    <source>
        <dbReference type="ARBA" id="ARBA00007783"/>
    </source>
</evidence>
<feature type="transmembrane region" description="Helical" evidence="10">
    <location>
        <begin position="182"/>
        <end position="203"/>
    </location>
</feature>
<evidence type="ECO:0000256" key="10">
    <source>
        <dbReference type="SAM" id="Phobius"/>
    </source>
</evidence>
<comment type="similarity">
    <text evidence="2">Belongs to the ABC-2 integral membrane protein family.</text>
</comment>
<dbReference type="RefSeq" id="WP_059235975.1">
    <property type="nucleotide sequence ID" value="NZ_CABVPX010000016.1"/>
</dbReference>
<dbReference type="InterPro" id="IPR000412">
    <property type="entry name" value="ABC_2_transport"/>
</dbReference>
<evidence type="ECO:0000313" key="15">
    <source>
        <dbReference type="Proteomes" id="UP001448498"/>
    </source>
</evidence>
<accession>A0A9Q9US74</accession>
<dbReference type="GO" id="GO:0140359">
    <property type="term" value="F:ABC-type transporter activity"/>
    <property type="evidence" value="ECO:0007669"/>
    <property type="project" value="InterPro"/>
</dbReference>
<evidence type="ECO:0000256" key="7">
    <source>
        <dbReference type="ARBA" id="ARBA00022989"/>
    </source>
</evidence>
<evidence type="ECO:0000259" key="11">
    <source>
        <dbReference type="Pfam" id="PF01061"/>
    </source>
</evidence>
<feature type="transmembrane region" description="Helical" evidence="10">
    <location>
        <begin position="40"/>
        <end position="60"/>
    </location>
</feature>
<keyword evidence="5" id="KW-0762">Sugar transport</keyword>
<dbReference type="Pfam" id="PF01061">
    <property type="entry name" value="ABC2_membrane"/>
    <property type="match status" value="1"/>
</dbReference>
<dbReference type="Proteomes" id="UP000494172">
    <property type="component" value="Unassembled WGS sequence"/>
</dbReference>
<evidence type="ECO:0000256" key="4">
    <source>
        <dbReference type="ARBA" id="ARBA00022475"/>
    </source>
</evidence>
<keyword evidence="15" id="KW-1185">Reference proteome</keyword>
<evidence type="ECO:0000256" key="8">
    <source>
        <dbReference type="ARBA" id="ARBA00023047"/>
    </source>
</evidence>
<keyword evidence="8" id="KW-0625">Polysaccharide transport</keyword>
<comment type="subcellular location">
    <subcellularLocation>
        <location evidence="1">Cell membrane</location>
        <topology evidence="1">Multi-pass membrane protein</topology>
    </subcellularLocation>
</comment>
<dbReference type="EMBL" id="CP109821">
    <property type="protein sequence ID" value="XAE48747.1"/>
    <property type="molecule type" value="Genomic_DNA"/>
</dbReference>
<feature type="transmembrane region" description="Helical" evidence="10">
    <location>
        <begin position="118"/>
        <end position="142"/>
    </location>
</feature>
<dbReference type="PRINTS" id="PR00164">
    <property type="entry name" value="ABC2TRNSPORT"/>
</dbReference>
<keyword evidence="9 10" id="KW-0472">Membrane</keyword>
<evidence type="ECO:0000313" key="14">
    <source>
        <dbReference type="Proteomes" id="UP000494172"/>
    </source>
</evidence>
<sequence>MIESQHNTPLVRSISIQLRVISALLMREILTRYGRHNVGFLWIFLEPMTFTVGVTTLWNLVKAEHVASISITAFALTGYSAVLVWRNCTTRCALAILPNQSLLYHRNVRVVDFFWARILLEISGATMSCIILSVIYIIVGWMEPPKDISLVLAGWLYLSVFGAALALTIGSLTERSEMVERLWHTIAYLVFPLSGSAFMVEWLPEAWRKYALLVPMVNGTEMLRAGFFGSVVKTHYDVTYMVFVDATLLFVGLFFTREAGKRVQPD</sequence>
<gene>
    <name evidence="12" type="ORF">BAR24066_03993</name>
    <name evidence="13" type="ORF">OHZ10_03705</name>
</gene>
<feature type="domain" description="ABC-2 type transporter transmembrane" evidence="11">
    <location>
        <begin position="21"/>
        <end position="228"/>
    </location>
</feature>
<evidence type="ECO:0000256" key="9">
    <source>
        <dbReference type="ARBA" id="ARBA00023136"/>
    </source>
</evidence>
<dbReference type="InterPro" id="IPR013525">
    <property type="entry name" value="ABC2_TM"/>
</dbReference>
<evidence type="ECO:0000256" key="6">
    <source>
        <dbReference type="ARBA" id="ARBA00022692"/>
    </source>
</evidence>
<dbReference type="PANTHER" id="PTHR30413">
    <property type="entry name" value="INNER MEMBRANE TRANSPORT PERMEASE"/>
    <property type="match status" value="1"/>
</dbReference>
<feature type="transmembrane region" description="Helical" evidence="10">
    <location>
        <begin position="66"/>
        <end position="85"/>
    </location>
</feature>
<evidence type="ECO:0000313" key="12">
    <source>
        <dbReference type="EMBL" id="VWB84564.1"/>
    </source>
</evidence>
<dbReference type="PANTHER" id="PTHR30413:SF10">
    <property type="entry name" value="CAPSULE POLYSACCHARIDE EXPORT INNER-MEMBRANE PROTEIN CTRC"/>
    <property type="match status" value="1"/>
</dbReference>
<keyword evidence="3" id="KW-0813">Transport</keyword>
<reference evidence="12 14" key="1">
    <citation type="submission" date="2019-09" db="EMBL/GenBank/DDBJ databases">
        <authorList>
            <person name="Depoorter E."/>
        </authorList>
    </citation>
    <scope>NUCLEOTIDE SEQUENCE [LARGE SCALE GENOMIC DNA]</scope>
    <source>
        <strain evidence="12">LMG 24066</strain>
    </source>
</reference>
<evidence type="ECO:0000256" key="1">
    <source>
        <dbReference type="ARBA" id="ARBA00004651"/>
    </source>
</evidence>
<dbReference type="GO" id="GO:0015774">
    <property type="term" value="P:polysaccharide transport"/>
    <property type="evidence" value="ECO:0007669"/>
    <property type="project" value="UniProtKB-KW"/>
</dbReference>
<keyword evidence="4" id="KW-1003">Cell membrane</keyword>